<dbReference type="GO" id="GO:0006270">
    <property type="term" value="P:DNA replication initiation"/>
    <property type="evidence" value="ECO:0007669"/>
    <property type="project" value="TreeGrafter"/>
</dbReference>
<organism evidence="7 8">
    <name type="scientific">Anaerorhabdus furcosa</name>
    <dbReference type="NCBI Taxonomy" id="118967"/>
    <lineage>
        <taxon>Bacteria</taxon>
        <taxon>Bacillati</taxon>
        <taxon>Bacillota</taxon>
        <taxon>Erysipelotrichia</taxon>
        <taxon>Erysipelotrichales</taxon>
        <taxon>Erysipelotrichaceae</taxon>
        <taxon>Anaerorhabdus</taxon>
    </lineage>
</organism>
<evidence type="ECO:0000259" key="6">
    <source>
        <dbReference type="PROSITE" id="PS51194"/>
    </source>
</evidence>
<feature type="domain" description="Helicase ATP-binding" evidence="5">
    <location>
        <begin position="71"/>
        <end position="220"/>
    </location>
</feature>
<dbReference type="InterPro" id="IPR001650">
    <property type="entry name" value="Helicase_C-like"/>
</dbReference>
<feature type="domain" description="Helicase C-terminal" evidence="6">
    <location>
        <begin position="242"/>
        <end position="383"/>
    </location>
</feature>
<dbReference type="InterPro" id="IPR027417">
    <property type="entry name" value="P-loop_NTPase"/>
</dbReference>
<name>A0A1T4K7U4_9FIRM</name>
<dbReference type="PANTHER" id="PTHR30580:SF1">
    <property type="entry name" value="COMF OPERON PROTEIN 1"/>
    <property type="match status" value="1"/>
</dbReference>
<dbReference type="InterPro" id="IPR014001">
    <property type="entry name" value="Helicase_ATP-bd"/>
</dbReference>
<keyword evidence="4" id="KW-0812">Transmembrane</keyword>
<evidence type="ECO:0000259" key="5">
    <source>
        <dbReference type="PROSITE" id="PS51192"/>
    </source>
</evidence>
<dbReference type="SUPFAM" id="SSF52540">
    <property type="entry name" value="P-loop containing nucleoside triphosphate hydrolases"/>
    <property type="match status" value="1"/>
</dbReference>
<keyword evidence="3" id="KW-0238">DNA-binding</keyword>
<dbReference type="EMBL" id="FUWY01000001">
    <property type="protein sequence ID" value="SJZ38383.1"/>
    <property type="molecule type" value="Genomic_DNA"/>
</dbReference>
<dbReference type="RefSeq" id="WP_078710818.1">
    <property type="nucleotide sequence ID" value="NZ_FUWY01000001.1"/>
</dbReference>
<dbReference type="Proteomes" id="UP000243297">
    <property type="component" value="Unassembled WGS sequence"/>
</dbReference>
<dbReference type="STRING" id="118967.SAMN02745191_0373"/>
<evidence type="ECO:0000313" key="8">
    <source>
        <dbReference type="Proteomes" id="UP000243297"/>
    </source>
</evidence>
<dbReference type="PROSITE" id="PS51194">
    <property type="entry name" value="HELICASE_CTER"/>
    <property type="match status" value="1"/>
</dbReference>
<dbReference type="SMART" id="SM00487">
    <property type="entry name" value="DEXDc"/>
    <property type="match status" value="1"/>
</dbReference>
<keyword evidence="1" id="KW-0547">Nucleotide-binding</keyword>
<dbReference type="GO" id="GO:0006310">
    <property type="term" value="P:DNA recombination"/>
    <property type="evidence" value="ECO:0007669"/>
    <property type="project" value="TreeGrafter"/>
</dbReference>
<keyword evidence="2" id="KW-0067">ATP-binding</keyword>
<keyword evidence="8" id="KW-1185">Reference proteome</keyword>
<dbReference type="SMART" id="SM00490">
    <property type="entry name" value="HELICc"/>
    <property type="match status" value="1"/>
</dbReference>
<dbReference type="GO" id="GO:0043138">
    <property type="term" value="F:3'-5' DNA helicase activity"/>
    <property type="evidence" value="ECO:0007669"/>
    <property type="project" value="TreeGrafter"/>
</dbReference>
<protein>
    <submittedName>
        <fullName evidence="7">Competence protein ComFA</fullName>
    </submittedName>
</protein>
<evidence type="ECO:0000256" key="4">
    <source>
        <dbReference type="SAM" id="Phobius"/>
    </source>
</evidence>
<accession>A0A1T4K7U4</accession>
<evidence type="ECO:0000256" key="2">
    <source>
        <dbReference type="ARBA" id="ARBA00022840"/>
    </source>
</evidence>
<dbReference type="OrthoDB" id="2077914at2"/>
<feature type="transmembrane region" description="Helical" evidence="4">
    <location>
        <begin position="231"/>
        <end position="250"/>
    </location>
</feature>
<evidence type="ECO:0000256" key="1">
    <source>
        <dbReference type="ARBA" id="ARBA00022741"/>
    </source>
</evidence>
<dbReference type="GO" id="GO:0005524">
    <property type="term" value="F:ATP binding"/>
    <property type="evidence" value="ECO:0007669"/>
    <property type="project" value="UniProtKB-KW"/>
</dbReference>
<dbReference type="GO" id="GO:0003677">
    <property type="term" value="F:DNA binding"/>
    <property type="evidence" value="ECO:0007669"/>
    <property type="project" value="UniProtKB-KW"/>
</dbReference>
<dbReference type="GO" id="GO:0006302">
    <property type="term" value="P:double-strand break repair"/>
    <property type="evidence" value="ECO:0007669"/>
    <property type="project" value="TreeGrafter"/>
</dbReference>
<keyword evidence="4" id="KW-1133">Transmembrane helix</keyword>
<reference evidence="8" key="1">
    <citation type="submission" date="2017-02" db="EMBL/GenBank/DDBJ databases">
        <authorList>
            <person name="Varghese N."/>
            <person name="Submissions S."/>
        </authorList>
    </citation>
    <scope>NUCLEOTIDE SEQUENCE [LARGE SCALE GENOMIC DNA]</scope>
    <source>
        <strain evidence="8">ATCC 25662</strain>
    </source>
</reference>
<sequence length="383" mass="43822">MQCPRCRNKDKKYFYKSSRGWICRRCIQFKRQLIEEEIQENGKVEIKENADEYTLKYPLTPKQKEVSLKCLQSLMNGKDVFIDALCGGGKTELVLQSISYYLKNKKRVVFAVARRQVVLDLYARLKAIFNHAKVIAVCQGYTQDLVGDLIVCTTHQLYRYPKSFDLVILDEPDAFPYKGNVVLEGIVKTSCIGQMVYLTATPDQTIKRRIQNDELTHLKLYRRPHNKDLPVPKLIVAPTMILFLLLVLWIKQHATHSLLIFVPTIQLSKVMHRLLSCLFVVGSCTSKTVNKDDIIERFKDKKIQCLIATTILERGVTIEGVDVCVFHADNSVFDEASLVQMSGRVGRSFNYPTGDCLFLSKQKSKLVDDCIKTCIKINDNGRV</sequence>
<dbReference type="Pfam" id="PF00271">
    <property type="entry name" value="Helicase_C"/>
    <property type="match status" value="1"/>
</dbReference>
<evidence type="ECO:0000313" key="7">
    <source>
        <dbReference type="EMBL" id="SJZ38383.1"/>
    </source>
</evidence>
<dbReference type="Gene3D" id="3.40.50.300">
    <property type="entry name" value="P-loop containing nucleotide triphosphate hydrolases"/>
    <property type="match status" value="2"/>
</dbReference>
<dbReference type="AlphaFoldDB" id="A0A1T4K7U4"/>
<dbReference type="PANTHER" id="PTHR30580">
    <property type="entry name" value="PRIMOSOMAL PROTEIN N"/>
    <property type="match status" value="1"/>
</dbReference>
<evidence type="ECO:0000256" key="3">
    <source>
        <dbReference type="ARBA" id="ARBA00023125"/>
    </source>
</evidence>
<proteinExistence type="predicted"/>
<dbReference type="InterPro" id="IPR011545">
    <property type="entry name" value="DEAD/DEAH_box_helicase_dom"/>
</dbReference>
<gene>
    <name evidence="7" type="ORF">SAMN02745191_0373</name>
</gene>
<dbReference type="Pfam" id="PF00270">
    <property type="entry name" value="DEAD"/>
    <property type="match status" value="1"/>
</dbReference>
<dbReference type="PROSITE" id="PS51192">
    <property type="entry name" value="HELICASE_ATP_BIND_1"/>
    <property type="match status" value="1"/>
</dbReference>
<keyword evidence="4" id="KW-0472">Membrane</keyword>